<evidence type="ECO:0000313" key="1">
    <source>
        <dbReference type="EMBL" id="VEL35972.1"/>
    </source>
</evidence>
<comment type="caution">
    <text evidence="1">The sequence shown here is derived from an EMBL/GenBank/DDBJ whole genome shotgun (WGS) entry which is preliminary data.</text>
</comment>
<organism evidence="1 2">
    <name type="scientific">Protopolystoma xenopodis</name>
    <dbReference type="NCBI Taxonomy" id="117903"/>
    <lineage>
        <taxon>Eukaryota</taxon>
        <taxon>Metazoa</taxon>
        <taxon>Spiralia</taxon>
        <taxon>Lophotrochozoa</taxon>
        <taxon>Platyhelminthes</taxon>
        <taxon>Monogenea</taxon>
        <taxon>Polyopisthocotylea</taxon>
        <taxon>Polystomatidea</taxon>
        <taxon>Polystomatidae</taxon>
        <taxon>Protopolystoma</taxon>
    </lineage>
</organism>
<dbReference type="EMBL" id="CAAALY010251124">
    <property type="protein sequence ID" value="VEL35972.1"/>
    <property type="molecule type" value="Genomic_DNA"/>
</dbReference>
<sequence length="150" mass="16574">MDLSTACFRLSASSLTKTHLSDCRQTHRGKVVKNGLIFNISTRFQTPAPENTHLSGFSPLPTRTDRTGAPLQEELEASKLILFEYNSFEPILAHVPSDTIPSSTPRWLFVALLVPASLRDSSSAEPIRTLISLGTILFGRFCSDLGQVKW</sequence>
<protein>
    <submittedName>
        <fullName evidence="1">Uncharacterized protein</fullName>
    </submittedName>
</protein>
<keyword evidence="2" id="KW-1185">Reference proteome</keyword>
<name>A0A3S5ARI3_9PLAT</name>
<dbReference type="Proteomes" id="UP000784294">
    <property type="component" value="Unassembled WGS sequence"/>
</dbReference>
<dbReference type="AlphaFoldDB" id="A0A3S5ARI3"/>
<gene>
    <name evidence="1" type="ORF">PXEA_LOCUS29412</name>
</gene>
<evidence type="ECO:0000313" key="2">
    <source>
        <dbReference type="Proteomes" id="UP000784294"/>
    </source>
</evidence>
<reference evidence="1" key="1">
    <citation type="submission" date="2018-11" db="EMBL/GenBank/DDBJ databases">
        <authorList>
            <consortium name="Pathogen Informatics"/>
        </authorList>
    </citation>
    <scope>NUCLEOTIDE SEQUENCE</scope>
</reference>
<proteinExistence type="predicted"/>
<accession>A0A3S5ARI3</accession>